<evidence type="ECO:0000256" key="2">
    <source>
        <dbReference type="ARBA" id="ARBA00009035"/>
    </source>
</evidence>
<name>A0A443VH38_RAOPL</name>
<gene>
    <name evidence="4" type="ORF">DN603_23260</name>
</gene>
<dbReference type="InterPro" id="IPR007358">
    <property type="entry name" value="Nucleoid_associated_NdpA"/>
</dbReference>
<evidence type="ECO:0000256" key="1">
    <source>
        <dbReference type="ARBA" id="ARBA00004453"/>
    </source>
</evidence>
<evidence type="ECO:0000313" key="5">
    <source>
        <dbReference type="Proteomes" id="UP000288843"/>
    </source>
</evidence>
<dbReference type="Pfam" id="PF04245">
    <property type="entry name" value="NA37"/>
    <property type="match status" value="1"/>
</dbReference>
<comment type="similarity">
    <text evidence="2">Belongs to the YejK family.</text>
</comment>
<comment type="caution">
    <text evidence="4">The sequence shown here is derived from an EMBL/GenBank/DDBJ whole genome shotgun (WGS) entry which is preliminary data.</text>
</comment>
<dbReference type="PANTHER" id="PTHR38772:SF1">
    <property type="entry name" value="NUCLEOID-ASSOCIATED PROTEIN YEJK"/>
    <property type="match status" value="1"/>
</dbReference>
<dbReference type="PANTHER" id="PTHR38772">
    <property type="match status" value="1"/>
</dbReference>
<dbReference type="GO" id="GO:0003690">
    <property type="term" value="F:double-stranded DNA binding"/>
    <property type="evidence" value="ECO:0007669"/>
    <property type="project" value="TreeGrafter"/>
</dbReference>
<dbReference type="AlphaFoldDB" id="A0A443VH38"/>
<evidence type="ECO:0000256" key="3">
    <source>
        <dbReference type="ARBA" id="ARBA00022490"/>
    </source>
</evidence>
<proteinExistence type="inferred from homology"/>
<evidence type="ECO:0000313" key="4">
    <source>
        <dbReference type="EMBL" id="RWT18462.1"/>
    </source>
</evidence>
<organism evidence="4 5">
    <name type="scientific">Raoultella planticola</name>
    <name type="common">Klebsiella planticola</name>
    <dbReference type="NCBI Taxonomy" id="575"/>
    <lineage>
        <taxon>Bacteria</taxon>
        <taxon>Pseudomonadati</taxon>
        <taxon>Pseudomonadota</taxon>
        <taxon>Gammaproteobacteria</taxon>
        <taxon>Enterobacterales</taxon>
        <taxon>Enterobacteriaceae</taxon>
        <taxon>Klebsiella/Raoultella group</taxon>
        <taxon>Raoultella</taxon>
    </lineage>
</organism>
<reference evidence="4 5" key="1">
    <citation type="submission" date="2018-06" db="EMBL/GenBank/DDBJ databases">
        <title>Carbapenemase-producing Enterobacteriaceae present in wastewater treatment plant effluent and nearby surface waters in the US.</title>
        <authorList>
            <person name="Mathys D.A."/>
            <person name="Mollenkopf D.F."/>
            <person name="Feicht S.M."/>
            <person name="Adams R.J."/>
            <person name="Albers A.L."/>
            <person name="Stuever D.M."/>
            <person name="Daniels J.B."/>
            <person name="Wittum T.E."/>
        </authorList>
    </citation>
    <scope>NUCLEOTIDE SEQUENCE [LARGE SCALE GENOMIC DNA]</scope>
    <source>
        <strain evidence="4 5">GEO_47_Down_B</strain>
    </source>
</reference>
<dbReference type="RefSeq" id="WP_128320120.1">
    <property type="nucleotide sequence ID" value="NZ_JAKCNW010000004.1"/>
</dbReference>
<dbReference type="GO" id="GO:0003727">
    <property type="term" value="F:single-stranded RNA binding"/>
    <property type="evidence" value="ECO:0007669"/>
    <property type="project" value="TreeGrafter"/>
</dbReference>
<dbReference type="Proteomes" id="UP000288843">
    <property type="component" value="Unassembled WGS sequence"/>
</dbReference>
<comment type="subcellular location">
    <subcellularLocation>
        <location evidence="1">Cytoplasm</location>
        <location evidence="1">Nucleoid</location>
    </subcellularLocation>
</comment>
<keyword evidence="3" id="KW-0963">Cytoplasm</keyword>
<sequence>MNKLSINHVIVHELLKEAQKDFDHSKRYNLRDTELDKSNKIVQQLVDGVVELYGTRGNLAHHGIFKEDPSLRGPVPDLFDKYYNNKKSDSSSFINLTKEIMKQMYEEAKKQPWSSGGYVVFTDYILQGLRFILVTMIKKKNGVTISANLNPEEMIHLELNYINQAARVNFHRYFEYKSAPDDKKSQINYLSFISKTNGQSASAYFIAALGCDKGLASAGATRKLPNEARKFFKKNTETLPIAEEFRNKIIKYLEKQYESSLPASLSDIEAIGFEELSIFPDEKRNEILSGLMQHLNSEGVGIPTDFVINKTSLDKLKKVMYKNPLYSFNFDKELLGDNVDARIFYDEETGNLCFNNLPEEARSKIRAALKEKTISINTENESE</sequence>
<protein>
    <submittedName>
        <fullName evidence="4">Nucleoid-associated protein</fullName>
    </submittedName>
</protein>
<accession>A0A443VH38</accession>
<dbReference type="EMBL" id="QKOX01000031">
    <property type="protein sequence ID" value="RWT18462.1"/>
    <property type="molecule type" value="Genomic_DNA"/>
</dbReference>
<dbReference type="GO" id="GO:0043590">
    <property type="term" value="C:bacterial nucleoid"/>
    <property type="evidence" value="ECO:0007669"/>
    <property type="project" value="TreeGrafter"/>
</dbReference>